<name>A0A0G0H8V6_9BACT</name>
<evidence type="ECO:0000313" key="1">
    <source>
        <dbReference type="EMBL" id="KKQ34970.1"/>
    </source>
</evidence>
<gene>
    <name evidence="1" type="ORF">US52_C0040G0009</name>
</gene>
<comment type="caution">
    <text evidence="1">The sequence shown here is derived from an EMBL/GenBank/DDBJ whole genome shotgun (WGS) entry which is preliminary data.</text>
</comment>
<sequence>MGNYLLKEKKNIIKKLSSGEISRDKFILSIDLDYFADFLDEFQRLKLINTRLQHDDSRIDESISADIDLIAELMTYAGLTVFCTSPTYIPKVEAIGFLQKILKKYKELCQVKK</sequence>
<dbReference type="Proteomes" id="UP000034852">
    <property type="component" value="Unassembled WGS sequence"/>
</dbReference>
<dbReference type="AlphaFoldDB" id="A0A0G0H8V6"/>
<dbReference type="EMBL" id="LBTH01000040">
    <property type="protein sequence ID" value="KKQ34970.1"/>
    <property type="molecule type" value="Genomic_DNA"/>
</dbReference>
<proteinExistence type="predicted"/>
<organism evidence="1 2">
    <name type="scientific">candidate division WS6 bacterium GW2011_GWA2_37_6</name>
    <dbReference type="NCBI Taxonomy" id="1619087"/>
    <lineage>
        <taxon>Bacteria</taxon>
        <taxon>Candidatus Dojkabacteria</taxon>
    </lineage>
</organism>
<reference evidence="1 2" key="1">
    <citation type="journal article" date="2015" name="Nature">
        <title>rRNA introns, odd ribosomes, and small enigmatic genomes across a large radiation of phyla.</title>
        <authorList>
            <person name="Brown C.T."/>
            <person name="Hug L.A."/>
            <person name="Thomas B.C."/>
            <person name="Sharon I."/>
            <person name="Castelle C.J."/>
            <person name="Singh A."/>
            <person name="Wilkins M.J."/>
            <person name="Williams K.H."/>
            <person name="Banfield J.F."/>
        </authorList>
    </citation>
    <scope>NUCLEOTIDE SEQUENCE [LARGE SCALE GENOMIC DNA]</scope>
</reference>
<protein>
    <submittedName>
        <fullName evidence="1">Uncharacterized protein</fullName>
    </submittedName>
</protein>
<evidence type="ECO:0000313" key="2">
    <source>
        <dbReference type="Proteomes" id="UP000034852"/>
    </source>
</evidence>
<accession>A0A0G0H8V6</accession>